<gene>
    <name evidence="3" type="ORF">B7463_g6053</name>
</gene>
<proteinExistence type="predicted"/>
<protein>
    <recommendedName>
        <fullName evidence="2">Heterokaryon incompatibility domain-containing protein</fullName>
    </recommendedName>
</protein>
<dbReference type="Pfam" id="PF06985">
    <property type="entry name" value="HET"/>
    <property type="match status" value="1"/>
</dbReference>
<dbReference type="STRING" id="5539.A0A3E2HA48"/>
<name>A0A3E2HA48_SCYLI</name>
<reference evidence="3 4" key="1">
    <citation type="submission" date="2018-05" db="EMBL/GenBank/DDBJ databases">
        <title>Draft genome sequence of Scytalidium lignicola DSM 105466, a ubiquitous saprotrophic fungus.</title>
        <authorList>
            <person name="Buettner E."/>
            <person name="Gebauer A.M."/>
            <person name="Hofrichter M."/>
            <person name="Liers C."/>
            <person name="Kellner H."/>
        </authorList>
    </citation>
    <scope>NUCLEOTIDE SEQUENCE [LARGE SCALE GENOMIC DNA]</scope>
    <source>
        <strain evidence="3 4">DSM 105466</strain>
    </source>
</reference>
<organism evidence="3 4">
    <name type="scientific">Scytalidium lignicola</name>
    <name type="common">Hyphomycete</name>
    <dbReference type="NCBI Taxonomy" id="5539"/>
    <lineage>
        <taxon>Eukaryota</taxon>
        <taxon>Fungi</taxon>
        <taxon>Dikarya</taxon>
        <taxon>Ascomycota</taxon>
        <taxon>Pezizomycotina</taxon>
        <taxon>Leotiomycetes</taxon>
        <taxon>Leotiomycetes incertae sedis</taxon>
        <taxon>Scytalidium</taxon>
    </lineage>
</organism>
<dbReference type="PANTHER" id="PTHR10622:SF10">
    <property type="entry name" value="HET DOMAIN-CONTAINING PROTEIN"/>
    <property type="match status" value="1"/>
</dbReference>
<dbReference type="AlphaFoldDB" id="A0A3E2HA48"/>
<feature type="domain" description="Heterokaryon incompatibility" evidence="2">
    <location>
        <begin position="21"/>
        <end position="115"/>
    </location>
</feature>
<dbReference type="Proteomes" id="UP000258309">
    <property type="component" value="Unassembled WGS sequence"/>
</dbReference>
<feature type="region of interest" description="Disordered" evidence="1">
    <location>
        <begin position="615"/>
        <end position="638"/>
    </location>
</feature>
<dbReference type="PANTHER" id="PTHR10622">
    <property type="entry name" value="HET DOMAIN-CONTAINING PROTEIN"/>
    <property type="match status" value="1"/>
</dbReference>
<feature type="non-terminal residue" evidence="3">
    <location>
        <position position="1"/>
    </location>
</feature>
<evidence type="ECO:0000313" key="3">
    <source>
        <dbReference type="EMBL" id="RFU30279.1"/>
    </source>
</evidence>
<sequence length="638" mass="73811">MAMNFLHTKTYLLDRKSRKDYAILSHTWNSEPDYEVTYEDMMNHEQHKKSEYGKIIGACNEAASHGYEHIWIDTCCIDKKSSAETSEAINSMFRWYAEAGECVVYLSDVTSDFGDVELELHFRKSRWFTRGWTLQELLAPRKLLFYDKNWKFIGDRQQWKSIIKEVTTIHDSALTGDLRWMKRYSVAQKMSWASERVTTRPEDIAYSLIGMFNVNMPLLYGEGTKAFLRLQHEIIKDSDDQTIFCWDAGVPIQAENSQEFKMCGLLAPSPHEFRFSRNYVVEVSYPAGEPYSMTNTGMKITGPLHQIGSDYRLVLKCYDINQSQAVLKLPLRKLHKTDDQYARITDGLPYREVDNRKFDVGVKMRTIYIKQEIPEQIVFQATGKDIKFRLAELEQIGFNIQEVFPPEQWDESARIISAPNYDQAGSSFTNFSWHISVSLKSLQEGVSLTAFLGYNGRCSTSWCKLFHGDFRSDIETFWRGAAMKLTTEDTTKNTSKVRFHWDGKLWEFVIVVQSSEHLFEPTSANATGLFVNIGLLEPPSEATYIDSFEESIGEIIEWEERENGEVGWNERTYKAKLNNLIRTSKNSKDEQAKDRSMIIYNDFDISIEDIMEDSTVENSKKKKIRGSQEGRNQGAGRR</sequence>
<dbReference type="InterPro" id="IPR010730">
    <property type="entry name" value="HET"/>
</dbReference>
<dbReference type="EMBL" id="NCSJ02000104">
    <property type="protein sequence ID" value="RFU30279.1"/>
    <property type="molecule type" value="Genomic_DNA"/>
</dbReference>
<accession>A0A3E2HA48</accession>
<feature type="non-terminal residue" evidence="3">
    <location>
        <position position="638"/>
    </location>
</feature>
<keyword evidence="4" id="KW-1185">Reference proteome</keyword>
<evidence type="ECO:0000313" key="4">
    <source>
        <dbReference type="Proteomes" id="UP000258309"/>
    </source>
</evidence>
<dbReference type="OrthoDB" id="674604at2759"/>
<evidence type="ECO:0000259" key="2">
    <source>
        <dbReference type="Pfam" id="PF06985"/>
    </source>
</evidence>
<comment type="caution">
    <text evidence="3">The sequence shown here is derived from an EMBL/GenBank/DDBJ whole genome shotgun (WGS) entry which is preliminary data.</text>
</comment>
<evidence type="ECO:0000256" key="1">
    <source>
        <dbReference type="SAM" id="MobiDB-lite"/>
    </source>
</evidence>